<dbReference type="PIRSF" id="PIRSF002741">
    <property type="entry name" value="MppA"/>
    <property type="match status" value="1"/>
</dbReference>
<dbReference type="InterPro" id="IPR039424">
    <property type="entry name" value="SBP_5"/>
</dbReference>
<evidence type="ECO:0000313" key="7">
    <source>
        <dbReference type="Proteomes" id="UP000436016"/>
    </source>
</evidence>
<name>A0A6B0TRA4_9RHOB</name>
<feature type="chain" id="PRO_5025369831" evidence="4">
    <location>
        <begin position="28"/>
        <end position="497"/>
    </location>
</feature>
<dbReference type="PANTHER" id="PTHR30290">
    <property type="entry name" value="PERIPLASMIC BINDING COMPONENT OF ABC TRANSPORTER"/>
    <property type="match status" value="1"/>
</dbReference>
<gene>
    <name evidence="6" type="ORF">GSH16_13625</name>
</gene>
<keyword evidence="7" id="KW-1185">Reference proteome</keyword>
<dbReference type="InterPro" id="IPR000914">
    <property type="entry name" value="SBP_5_dom"/>
</dbReference>
<reference evidence="6 7" key="1">
    <citation type="submission" date="2019-12" db="EMBL/GenBank/DDBJ databases">
        <title>Strain KN286 was isolated from seawater, which was collected from Caroline Seamount in the tropical western Pacific.</title>
        <authorList>
            <person name="Wang Q."/>
        </authorList>
    </citation>
    <scope>NUCLEOTIDE SEQUENCE [LARGE SCALE GENOMIC DNA]</scope>
    <source>
        <strain evidence="6 7">KN286</strain>
    </source>
</reference>
<dbReference type="Gene3D" id="3.10.105.10">
    <property type="entry name" value="Dipeptide-binding Protein, Domain 3"/>
    <property type="match status" value="1"/>
</dbReference>
<dbReference type="SUPFAM" id="SSF53850">
    <property type="entry name" value="Periplasmic binding protein-like II"/>
    <property type="match status" value="1"/>
</dbReference>
<dbReference type="InterPro" id="IPR030678">
    <property type="entry name" value="Peptide/Ni-bd"/>
</dbReference>
<comment type="similarity">
    <text evidence="2">Belongs to the bacterial solute-binding protein 5 family.</text>
</comment>
<proteinExistence type="inferred from homology"/>
<dbReference type="CDD" id="cd08494">
    <property type="entry name" value="PBP2_NikA_DppA_OppA_like_6"/>
    <property type="match status" value="1"/>
</dbReference>
<evidence type="ECO:0000256" key="2">
    <source>
        <dbReference type="ARBA" id="ARBA00005695"/>
    </source>
</evidence>
<organism evidence="6 7">
    <name type="scientific">Oceanomicrobium pacificus</name>
    <dbReference type="NCBI Taxonomy" id="2692916"/>
    <lineage>
        <taxon>Bacteria</taxon>
        <taxon>Pseudomonadati</taxon>
        <taxon>Pseudomonadota</taxon>
        <taxon>Alphaproteobacteria</taxon>
        <taxon>Rhodobacterales</taxon>
        <taxon>Paracoccaceae</taxon>
        <taxon>Oceanomicrobium</taxon>
    </lineage>
</organism>
<dbReference type="GO" id="GO:0030288">
    <property type="term" value="C:outer membrane-bounded periplasmic space"/>
    <property type="evidence" value="ECO:0007669"/>
    <property type="project" value="UniProtKB-ARBA"/>
</dbReference>
<keyword evidence="3 4" id="KW-0732">Signal</keyword>
<sequence length="497" mass="53986">MSSDRTRLAGGTALLVAGLALAQAAFAQRTDIVVGMGLEPPHLDPTTAAAAAIDEVVYANLFEGLTRFAPDGSIQPALAESWDISEDGTVYTFRLHEGVTFHDGSTLDAQDVKFSLDRARSEDSTNAQKGLFAGIEDVTVVDPLTVQITLDQPDGGFLFSMAWGDAVIVAEETADAAKTAPVGTGPFRFENWVQGDRIELVKYPDYWGDPVALDRAVFKFISDSTAAFAAMMAGDVDTFPIFPAPENLAQFEADPRFRVIVGSTEGETILSTNNKQPPFDDPKVRQALAHAIDRQAVIDGAMFGYGTPIGTHFAPHHPAYLDLKATSAHDPDKARALLAEAGYADGFTTTLKLPPPSYARRGGEIIAAQLREVGIETEITNVEWAQWLEQVFRGKDFGLTIVSHTEPMDIGIYANPDYYFQYDNPDFQSLMDALRAEADPEARTALLQQAQTIIAEDFVNGYLFQLAKSGVADARIEGLWENAPTQANDLTGVRWTE</sequence>
<evidence type="ECO:0000256" key="1">
    <source>
        <dbReference type="ARBA" id="ARBA00004418"/>
    </source>
</evidence>
<feature type="domain" description="Solute-binding protein family 5" evidence="5">
    <location>
        <begin position="74"/>
        <end position="402"/>
    </location>
</feature>
<feature type="signal peptide" evidence="4">
    <location>
        <begin position="1"/>
        <end position="27"/>
    </location>
</feature>
<evidence type="ECO:0000256" key="3">
    <source>
        <dbReference type="ARBA" id="ARBA00022729"/>
    </source>
</evidence>
<dbReference type="PANTHER" id="PTHR30290:SF38">
    <property type="entry name" value="D,D-DIPEPTIDE-BINDING PERIPLASMIC PROTEIN DDPA-RELATED"/>
    <property type="match status" value="1"/>
</dbReference>
<dbReference type="RefSeq" id="WP_160856028.1">
    <property type="nucleotide sequence ID" value="NZ_WUWG01000006.1"/>
</dbReference>
<dbReference type="Proteomes" id="UP000436016">
    <property type="component" value="Unassembled WGS sequence"/>
</dbReference>
<accession>A0A6B0TRA4</accession>
<dbReference type="GO" id="GO:0043190">
    <property type="term" value="C:ATP-binding cassette (ABC) transporter complex"/>
    <property type="evidence" value="ECO:0007669"/>
    <property type="project" value="InterPro"/>
</dbReference>
<dbReference type="Gene3D" id="3.40.190.10">
    <property type="entry name" value="Periplasmic binding protein-like II"/>
    <property type="match status" value="1"/>
</dbReference>
<comment type="subcellular location">
    <subcellularLocation>
        <location evidence="1">Periplasm</location>
    </subcellularLocation>
</comment>
<dbReference type="GO" id="GO:1904680">
    <property type="term" value="F:peptide transmembrane transporter activity"/>
    <property type="evidence" value="ECO:0007669"/>
    <property type="project" value="TreeGrafter"/>
</dbReference>
<dbReference type="GO" id="GO:0015833">
    <property type="term" value="P:peptide transport"/>
    <property type="evidence" value="ECO:0007669"/>
    <property type="project" value="TreeGrafter"/>
</dbReference>
<evidence type="ECO:0000256" key="4">
    <source>
        <dbReference type="SAM" id="SignalP"/>
    </source>
</evidence>
<protein>
    <submittedName>
        <fullName evidence="6">ABC transporter substrate-binding protein</fullName>
    </submittedName>
</protein>
<dbReference type="EMBL" id="WUWG01000006">
    <property type="protein sequence ID" value="MXU66486.1"/>
    <property type="molecule type" value="Genomic_DNA"/>
</dbReference>
<evidence type="ECO:0000259" key="5">
    <source>
        <dbReference type="Pfam" id="PF00496"/>
    </source>
</evidence>
<dbReference type="Pfam" id="PF00496">
    <property type="entry name" value="SBP_bac_5"/>
    <property type="match status" value="1"/>
</dbReference>
<evidence type="ECO:0000313" key="6">
    <source>
        <dbReference type="EMBL" id="MXU66486.1"/>
    </source>
</evidence>
<comment type="caution">
    <text evidence="6">The sequence shown here is derived from an EMBL/GenBank/DDBJ whole genome shotgun (WGS) entry which is preliminary data.</text>
</comment>
<dbReference type="AlphaFoldDB" id="A0A6B0TRA4"/>